<dbReference type="SMART" id="SM00184">
    <property type="entry name" value="RING"/>
    <property type="match status" value="1"/>
</dbReference>
<dbReference type="GO" id="GO:0008270">
    <property type="term" value="F:zinc ion binding"/>
    <property type="evidence" value="ECO:0007669"/>
    <property type="project" value="UniProtKB-KW"/>
</dbReference>
<evidence type="ECO:0000256" key="1">
    <source>
        <dbReference type="ARBA" id="ARBA00000900"/>
    </source>
</evidence>
<dbReference type="InterPro" id="IPR044600">
    <property type="entry name" value="ATL1/ATL16-like"/>
</dbReference>
<dbReference type="PROSITE" id="PS50089">
    <property type="entry name" value="ZF_RING_2"/>
    <property type="match status" value="1"/>
</dbReference>
<evidence type="ECO:0000313" key="17">
    <source>
        <dbReference type="Proteomes" id="UP000825935"/>
    </source>
</evidence>
<feature type="transmembrane region" description="Helical" evidence="14">
    <location>
        <begin position="26"/>
        <end position="44"/>
    </location>
</feature>
<evidence type="ECO:0000313" key="16">
    <source>
        <dbReference type="EMBL" id="KAH7298352.1"/>
    </source>
</evidence>
<dbReference type="EMBL" id="CM035430">
    <property type="protein sequence ID" value="KAH7298352.1"/>
    <property type="molecule type" value="Genomic_DNA"/>
</dbReference>
<evidence type="ECO:0000256" key="11">
    <source>
        <dbReference type="ARBA" id="ARBA00022989"/>
    </source>
</evidence>
<name>A0A8T2RPK3_CERRI</name>
<reference evidence="16" key="1">
    <citation type="submission" date="2021-08" db="EMBL/GenBank/DDBJ databases">
        <title>WGS assembly of Ceratopteris richardii.</title>
        <authorList>
            <person name="Marchant D.B."/>
            <person name="Chen G."/>
            <person name="Jenkins J."/>
            <person name="Shu S."/>
            <person name="Leebens-Mack J."/>
            <person name="Grimwood J."/>
            <person name="Schmutz J."/>
            <person name="Soltis P."/>
            <person name="Soltis D."/>
            <person name="Chen Z.-H."/>
        </authorList>
    </citation>
    <scope>NUCLEOTIDE SEQUENCE</scope>
    <source>
        <strain evidence="16">Whitten #5841</strain>
        <tissue evidence="16">Leaf</tissue>
    </source>
</reference>
<dbReference type="AlphaFoldDB" id="A0A8T2RPK3"/>
<dbReference type="EC" id="2.3.2.27" evidence="4"/>
<dbReference type="Pfam" id="PF13639">
    <property type="entry name" value="zf-RING_2"/>
    <property type="match status" value="1"/>
</dbReference>
<evidence type="ECO:0000256" key="10">
    <source>
        <dbReference type="ARBA" id="ARBA00022833"/>
    </source>
</evidence>
<dbReference type="OrthoDB" id="9984778at2759"/>
<evidence type="ECO:0000256" key="6">
    <source>
        <dbReference type="ARBA" id="ARBA00022692"/>
    </source>
</evidence>
<evidence type="ECO:0000256" key="2">
    <source>
        <dbReference type="ARBA" id="ARBA00004167"/>
    </source>
</evidence>
<comment type="caution">
    <text evidence="16">The sequence shown here is derived from an EMBL/GenBank/DDBJ whole genome shotgun (WGS) entry which is preliminary data.</text>
</comment>
<keyword evidence="12 14" id="KW-0472">Membrane</keyword>
<comment type="catalytic activity">
    <reaction evidence="1">
        <text>S-ubiquitinyl-[E2 ubiquitin-conjugating enzyme]-L-cysteine + [acceptor protein]-L-lysine = [E2 ubiquitin-conjugating enzyme]-L-cysteine + N(6)-ubiquitinyl-[acceptor protein]-L-lysine.</text>
        <dbReference type="EC" id="2.3.2.27"/>
    </reaction>
</comment>
<keyword evidence="17" id="KW-1185">Reference proteome</keyword>
<evidence type="ECO:0000256" key="7">
    <source>
        <dbReference type="ARBA" id="ARBA00022723"/>
    </source>
</evidence>
<dbReference type="SUPFAM" id="SSF57850">
    <property type="entry name" value="RING/U-box"/>
    <property type="match status" value="1"/>
</dbReference>
<keyword evidence="8 13" id="KW-0863">Zinc-finger</keyword>
<accession>A0A8T2RPK3</accession>
<keyword evidence="11 14" id="KW-1133">Transmembrane helix</keyword>
<proteinExistence type="predicted"/>
<evidence type="ECO:0000256" key="14">
    <source>
        <dbReference type="SAM" id="Phobius"/>
    </source>
</evidence>
<keyword evidence="9" id="KW-0833">Ubl conjugation pathway</keyword>
<dbReference type="PANTHER" id="PTHR46913">
    <property type="entry name" value="RING-H2 FINGER PROTEIN ATL16"/>
    <property type="match status" value="1"/>
</dbReference>
<keyword evidence="10" id="KW-0862">Zinc</keyword>
<evidence type="ECO:0000256" key="8">
    <source>
        <dbReference type="ARBA" id="ARBA00022771"/>
    </source>
</evidence>
<keyword evidence="6 14" id="KW-0812">Transmembrane</keyword>
<organism evidence="16 17">
    <name type="scientific">Ceratopteris richardii</name>
    <name type="common">Triangle waterfern</name>
    <dbReference type="NCBI Taxonomy" id="49495"/>
    <lineage>
        <taxon>Eukaryota</taxon>
        <taxon>Viridiplantae</taxon>
        <taxon>Streptophyta</taxon>
        <taxon>Embryophyta</taxon>
        <taxon>Tracheophyta</taxon>
        <taxon>Polypodiopsida</taxon>
        <taxon>Polypodiidae</taxon>
        <taxon>Polypodiales</taxon>
        <taxon>Pteridineae</taxon>
        <taxon>Pteridaceae</taxon>
        <taxon>Parkerioideae</taxon>
        <taxon>Ceratopteris</taxon>
    </lineage>
</organism>
<comment type="pathway">
    <text evidence="3">Protein modification; protein ubiquitination.</text>
</comment>
<evidence type="ECO:0000256" key="13">
    <source>
        <dbReference type="PROSITE-ProRule" id="PRU00175"/>
    </source>
</evidence>
<dbReference type="InterPro" id="IPR001841">
    <property type="entry name" value="Znf_RING"/>
</dbReference>
<dbReference type="Proteomes" id="UP000825935">
    <property type="component" value="Chromosome 25"/>
</dbReference>
<evidence type="ECO:0000256" key="4">
    <source>
        <dbReference type="ARBA" id="ARBA00012483"/>
    </source>
</evidence>
<dbReference type="InterPro" id="IPR013083">
    <property type="entry name" value="Znf_RING/FYVE/PHD"/>
</dbReference>
<feature type="domain" description="RING-type" evidence="15">
    <location>
        <begin position="113"/>
        <end position="155"/>
    </location>
</feature>
<evidence type="ECO:0000256" key="3">
    <source>
        <dbReference type="ARBA" id="ARBA00004906"/>
    </source>
</evidence>
<dbReference type="GO" id="GO:0061630">
    <property type="term" value="F:ubiquitin protein ligase activity"/>
    <property type="evidence" value="ECO:0007669"/>
    <property type="project" value="UniProtKB-EC"/>
</dbReference>
<evidence type="ECO:0000256" key="5">
    <source>
        <dbReference type="ARBA" id="ARBA00022679"/>
    </source>
</evidence>
<evidence type="ECO:0000256" key="12">
    <source>
        <dbReference type="ARBA" id="ARBA00023136"/>
    </source>
</evidence>
<comment type="subcellular location">
    <subcellularLocation>
        <location evidence="2">Membrane</location>
        <topology evidence="2">Single-pass membrane protein</topology>
    </subcellularLocation>
</comment>
<dbReference type="PANTHER" id="PTHR46913:SF1">
    <property type="entry name" value="RING-H2 FINGER PROTEIN ATL16"/>
    <property type="match status" value="1"/>
</dbReference>
<evidence type="ECO:0000256" key="9">
    <source>
        <dbReference type="ARBA" id="ARBA00022786"/>
    </source>
</evidence>
<keyword evidence="5" id="KW-0808">Transferase</keyword>
<protein>
    <recommendedName>
        <fullName evidence="4">RING-type E3 ubiquitin transferase</fullName>
        <ecNumber evidence="4">2.3.2.27</ecNumber>
    </recommendedName>
</protein>
<dbReference type="GO" id="GO:0016020">
    <property type="term" value="C:membrane"/>
    <property type="evidence" value="ECO:0007669"/>
    <property type="project" value="UniProtKB-SubCell"/>
</dbReference>
<sequence>MTSCSISYVAFLRCTASDFATSPIILIAFFFALAGFFLSLLSYVSNHRDGEVDQAVRVNQNTGFTIMSTREWIAQRYVPSALDKDTAQNIPIVEFRDMMIHQSLPSSATTSSCVICLTPFQGTEKLKVLPPCQHSFHCACIDPWFDTNSTCPICRSEVMPLQPADHCDGGAFTSLQKQLLHMALVEIVIN</sequence>
<gene>
    <name evidence="16" type="ORF">KP509_25G039000</name>
</gene>
<dbReference type="Gene3D" id="3.30.40.10">
    <property type="entry name" value="Zinc/RING finger domain, C3HC4 (zinc finger)"/>
    <property type="match status" value="1"/>
</dbReference>
<evidence type="ECO:0000259" key="15">
    <source>
        <dbReference type="PROSITE" id="PS50089"/>
    </source>
</evidence>
<dbReference type="GO" id="GO:0016567">
    <property type="term" value="P:protein ubiquitination"/>
    <property type="evidence" value="ECO:0007669"/>
    <property type="project" value="InterPro"/>
</dbReference>
<keyword evidence="7" id="KW-0479">Metal-binding</keyword>